<accession>A0A1J5I0W0</accession>
<gene>
    <name evidence="1" type="ORF">AUK04_00220</name>
</gene>
<comment type="caution">
    <text evidence="1">The sequence shown here is derived from an EMBL/GenBank/DDBJ whole genome shotgun (WGS) entry which is preliminary data.</text>
</comment>
<evidence type="ECO:0008006" key="3">
    <source>
        <dbReference type="Google" id="ProtNLM"/>
    </source>
</evidence>
<evidence type="ECO:0000313" key="1">
    <source>
        <dbReference type="EMBL" id="OIP86711.1"/>
    </source>
</evidence>
<evidence type="ECO:0000313" key="2">
    <source>
        <dbReference type="Proteomes" id="UP000183758"/>
    </source>
</evidence>
<dbReference type="AlphaFoldDB" id="A0A1J5I0W0"/>
<proteinExistence type="predicted"/>
<protein>
    <recommendedName>
        <fullName evidence="3">Antitoxin</fullName>
    </recommendedName>
</protein>
<reference evidence="1 2" key="1">
    <citation type="journal article" date="2016" name="Environ. Microbiol.">
        <title>Genomic resolution of a cold subsurface aquifer community provides metabolic insights for novel microbes adapted to high CO concentrations.</title>
        <authorList>
            <person name="Probst A.J."/>
            <person name="Castelle C.J."/>
            <person name="Singh A."/>
            <person name="Brown C.T."/>
            <person name="Anantharaman K."/>
            <person name="Sharon I."/>
            <person name="Hug L.A."/>
            <person name="Burstein D."/>
            <person name="Emerson J.B."/>
            <person name="Thomas B.C."/>
            <person name="Banfield J.F."/>
        </authorList>
    </citation>
    <scope>NUCLEOTIDE SEQUENCE [LARGE SCALE GENOMIC DNA]</scope>
    <source>
        <strain evidence="1">CG2_30_33_16</strain>
    </source>
</reference>
<dbReference type="Proteomes" id="UP000183758">
    <property type="component" value="Unassembled WGS sequence"/>
</dbReference>
<sequence>MKKQNNKYPLLTKDEIELEESLKTEKWESIKDLNSWKKELQEAAQTTLDLRKSKKITLRVNQEDLYRLKANAIKRNIPYQTLLNVLIRDYVKGQYSVRL</sequence>
<dbReference type="InterPro" id="IPR022148">
    <property type="entry name" value="CopG_antitoxin"/>
</dbReference>
<dbReference type="EMBL" id="MNZM01000005">
    <property type="protein sequence ID" value="OIP86711.1"/>
    <property type="molecule type" value="Genomic_DNA"/>
</dbReference>
<organism evidence="1 2">
    <name type="scientific">Candidatus Roizmanbacteria bacterium CG2_30_33_16</name>
    <dbReference type="NCBI Taxonomy" id="1805340"/>
    <lineage>
        <taxon>Bacteria</taxon>
        <taxon>Candidatus Roizmaniibacteriota</taxon>
    </lineage>
</organism>
<name>A0A1J5I0W0_9BACT</name>
<dbReference type="Pfam" id="PF12441">
    <property type="entry name" value="CopG_antitoxin"/>
    <property type="match status" value="1"/>
</dbReference>